<organism evidence="2">
    <name type="scientific">Arthroderma gypseum (strain ATCC MYA-4604 / CBS 118893)</name>
    <name type="common">Microsporum gypseum</name>
    <dbReference type="NCBI Taxonomy" id="535722"/>
    <lineage>
        <taxon>Eukaryota</taxon>
        <taxon>Fungi</taxon>
        <taxon>Dikarya</taxon>
        <taxon>Ascomycota</taxon>
        <taxon>Pezizomycotina</taxon>
        <taxon>Eurotiomycetes</taxon>
        <taxon>Eurotiomycetidae</taxon>
        <taxon>Onygenales</taxon>
        <taxon>Arthrodermataceae</taxon>
        <taxon>Nannizzia</taxon>
    </lineage>
</organism>
<evidence type="ECO:0000313" key="2">
    <source>
        <dbReference type="Proteomes" id="UP000002669"/>
    </source>
</evidence>
<dbReference type="RefSeq" id="XP_003177662.1">
    <property type="nucleotide sequence ID" value="XM_003177614.1"/>
</dbReference>
<dbReference type="HOGENOM" id="CLU_1992080_0_0_1"/>
<dbReference type="EMBL" id="DS989822">
    <property type="protein sequence ID" value="EFQ98710.1"/>
    <property type="molecule type" value="Genomic_DNA"/>
</dbReference>
<gene>
    <name evidence="1" type="ORF">MGYG_01728</name>
</gene>
<dbReference type="InParanoid" id="E5R306"/>
<dbReference type="VEuPathDB" id="FungiDB:MGYG_01728"/>
<protein>
    <submittedName>
        <fullName evidence="1">Uncharacterized protein</fullName>
    </submittedName>
</protein>
<name>E5R306_ARTGP</name>
<dbReference type="GeneID" id="10032997"/>
<dbReference type="AlphaFoldDB" id="E5R306"/>
<sequence length="125" mass="13891">MAIVGLDEYHGKNGLPGHHMLGIHYLDIGAVIMTRYLADFICLRFVMCGPFTPFAALQPESLAKHVRPALWFLQFHRPESTGVAIYSCNLCAESQPHQQTCLFSLAQISGIILDKTSNDLKLCSE</sequence>
<proteinExistence type="predicted"/>
<keyword evidence="2" id="KW-1185">Reference proteome</keyword>
<dbReference type="Proteomes" id="UP000002669">
    <property type="component" value="Unassembled WGS sequence"/>
</dbReference>
<accession>E5R306</accession>
<evidence type="ECO:0000313" key="1">
    <source>
        <dbReference type="EMBL" id="EFQ98710.1"/>
    </source>
</evidence>
<reference evidence="2" key="1">
    <citation type="journal article" date="2012" name="MBio">
        <title>Comparative genome analysis of Trichophyton rubrum and related dermatophytes reveals candidate genes involved in infection.</title>
        <authorList>
            <person name="Martinez D.A."/>
            <person name="Oliver B.G."/>
            <person name="Graeser Y."/>
            <person name="Goldberg J.M."/>
            <person name="Li W."/>
            <person name="Martinez-Rossi N.M."/>
            <person name="Monod M."/>
            <person name="Shelest E."/>
            <person name="Barton R.C."/>
            <person name="Birch E."/>
            <person name="Brakhage A.A."/>
            <person name="Chen Z."/>
            <person name="Gurr S.J."/>
            <person name="Heiman D."/>
            <person name="Heitman J."/>
            <person name="Kosti I."/>
            <person name="Rossi A."/>
            <person name="Saif S."/>
            <person name="Samalova M."/>
            <person name="Saunders C.W."/>
            <person name="Shea T."/>
            <person name="Summerbell R.C."/>
            <person name="Xu J."/>
            <person name="Young S."/>
            <person name="Zeng Q."/>
            <person name="Birren B.W."/>
            <person name="Cuomo C.A."/>
            <person name="White T.C."/>
        </authorList>
    </citation>
    <scope>NUCLEOTIDE SEQUENCE [LARGE SCALE GENOMIC DNA]</scope>
    <source>
        <strain evidence="2">ATCC MYA-4604 / CBS 118893</strain>
    </source>
</reference>